<dbReference type="InterPro" id="IPR001810">
    <property type="entry name" value="F-box_dom"/>
</dbReference>
<evidence type="ECO:0000313" key="2">
    <source>
        <dbReference type="EMBL" id="KAG2645981.1"/>
    </source>
</evidence>
<dbReference type="SUPFAM" id="SSF81383">
    <property type="entry name" value="F-box domain"/>
    <property type="match status" value="1"/>
</dbReference>
<proteinExistence type="predicted"/>
<dbReference type="PANTHER" id="PTHR34709">
    <property type="entry name" value="OS10G0396666 PROTEIN"/>
    <property type="match status" value="1"/>
</dbReference>
<gene>
    <name evidence="2" type="ORF">PVAP13_2KG472400</name>
</gene>
<dbReference type="Pfam" id="PF00646">
    <property type="entry name" value="F-box"/>
    <property type="match status" value="1"/>
</dbReference>
<evidence type="ECO:0000259" key="1">
    <source>
        <dbReference type="PROSITE" id="PS50181"/>
    </source>
</evidence>
<dbReference type="AlphaFoldDB" id="A0A8T0W949"/>
<dbReference type="InterPro" id="IPR055312">
    <property type="entry name" value="FBL15-like"/>
</dbReference>
<dbReference type="EMBL" id="CM029039">
    <property type="protein sequence ID" value="KAG2645981.1"/>
    <property type="molecule type" value="Genomic_DNA"/>
</dbReference>
<dbReference type="InterPro" id="IPR036047">
    <property type="entry name" value="F-box-like_dom_sf"/>
</dbReference>
<dbReference type="PANTHER" id="PTHR34709:SF36">
    <property type="entry name" value="FBD DOMAIN-CONTAINING PROTEIN"/>
    <property type="match status" value="1"/>
</dbReference>
<name>A0A8T0W949_PANVG</name>
<evidence type="ECO:0000313" key="3">
    <source>
        <dbReference type="Proteomes" id="UP000823388"/>
    </source>
</evidence>
<organism evidence="2 3">
    <name type="scientific">Panicum virgatum</name>
    <name type="common">Blackwell switchgrass</name>
    <dbReference type="NCBI Taxonomy" id="38727"/>
    <lineage>
        <taxon>Eukaryota</taxon>
        <taxon>Viridiplantae</taxon>
        <taxon>Streptophyta</taxon>
        <taxon>Embryophyta</taxon>
        <taxon>Tracheophyta</taxon>
        <taxon>Spermatophyta</taxon>
        <taxon>Magnoliopsida</taxon>
        <taxon>Liliopsida</taxon>
        <taxon>Poales</taxon>
        <taxon>Poaceae</taxon>
        <taxon>PACMAD clade</taxon>
        <taxon>Panicoideae</taxon>
        <taxon>Panicodae</taxon>
        <taxon>Paniceae</taxon>
        <taxon>Panicinae</taxon>
        <taxon>Panicum</taxon>
        <taxon>Panicum sect. Hiantes</taxon>
    </lineage>
</organism>
<keyword evidence="3" id="KW-1185">Reference proteome</keyword>
<protein>
    <recommendedName>
        <fullName evidence="1">F-box domain-containing protein</fullName>
    </recommendedName>
</protein>
<dbReference type="Gene3D" id="1.20.1280.50">
    <property type="match status" value="1"/>
</dbReference>
<comment type="caution">
    <text evidence="2">The sequence shown here is derived from an EMBL/GenBank/DDBJ whole genome shotgun (WGS) entry which is preliminary data.</text>
</comment>
<accession>A0A8T0W949</accession>
<dbReference type="PROSITE" id="PS50181">
    <property type="entry name" value="FBOX"/>
    <property type="match status" value="1"/>
</dbReference>
<dbReference type="Proteomes" id="UP000823388">
    <property type="component" value="Chromosome 2K"/>
</dbReference>
<sequence length="478" mass="53032">MAAEAGDADLRRPPTGPDRISALPDDLMQAILALLPSTAAAARTSAVSRRWRHVWTGVPALSFHVERKSTADAVDTALDAYSRSAALSRLTIDVDSPSLGSRVVPWLRFASLRLAGELRLTLKGGAPKQSVAMGPLVHRLIMHQLELPVCERATRIDLAGINALCLPPAGAFAALRILRISATDRVRGDVGHLVSTQCPRLRELELCDVALEAPNLSISSASLERLVLRRVSIKSEGRIDVAAPMIYYLALDSCGGRSVPVTIATAMLAELIWNHAYDPRLHKLEGADRQIYRLEATYWSNAALFRRFDAVDELCLRLSMLSKPQGYKEFVRDTEKLPKTKVLEVEGLSTKQHFEPIILHLLRKHSGLTKIKVDLFPTNSKEINYCLRHGCSCVPPVSWTTDDVVLDSLEEVEISSFTGAVEDVELLKLLFLCKIKIRRLAIHTVSGVSLSREMQKRIWGLARPHCIFLEFETTQFSR</sequence>
<reference evidence="2" key="1">
    <citation type="submission" date="2020-05" db="EMBL/GenBank/DDBJ databases">
        <title>WGS assembly of Panicum virgatum.</title>
        <authorList>
            <person name="Lovell J.T."/>
            <person name="Jenkins J."/>
            <person name="Shu S."/>
            <person name="Juenger T.E."/>
            <person name="Schmutz J."/>
        </authorList>
    </citation>
    <scope>NUCLEOTIDE SEQUENCE</scope>
    <source>
        <strain evidence="2">AP13</strain>
    </source>
</reference>
<feature type="domain" description="F-box" evidence="1">
    <location>
        <begin position="17"/>
        <end position="54"/>
    </location>
</feature>